<dbReference type="AlphaFoldDB" id="A0A183GRX2"/>
<organism evidence="3 4">
    <name type="scientific">Heligmosomoides polygyrus</name>
    <name type="common">Parasitic roundworm</name>
    <dbReference type="NCBI Taxonomy" id="6339"/>
    <lineage>
        <taxon>Eukaryota</taxon>
        <taxon>Metazoa</taxon>
        <taxon>Ecdysozoa</taxon>
        <taxon>Nematoda</taxon>
        <taxon>Chromadorea</taxon>
        <taxon>Rhabditida</taxon>
        <taxon>Rhabditina</taxon>
        <taxon>Rhabditomorpha</taxon>
        <taxon>Strongyloidea</taxon>
        <taxon>Heligmosomidae</taxon>
        <taxon>Heligmosomoides</taxon>
    </lineage>
</organism>
<evidence type="ECO:0000256" key="1">
    <source>
        <dbReference type="SAM" id="MobiDB-lite"/>
    </source>
</evidence>
<feature type="compositionally biased region" description="Acidic residues" evidence="1">
    <location>
        <begin position="117"/>
        <end position="128"/>
    </location>
</feature>
<dbReference type="OrthoDB" id="5862415at2759"/>
<sequence length="150" mass="16589">MPLLMEPQPTGNVGFDETMNSLRRRINALCAQLKQTTDAAKAIRLLAQVRDLQGQLVRGVPQTSAFEQPMEQDFDGEEEGEDVGGYAPVERDDTVCLEVEVESSEAPYGGVQNTEDHYEEDVSGEAFETEPYEEVVPAGYQHSSVLTYNS</sequence>
<gene>
    <name evidence="2" type="ORF">HPBE_LOCUS25441</name>
</gene>
<dbReference type="Proteomes" id="UP000050761">
    <property type="component" value="Unassembled WGS sequence"/>
</dbReference>
<evidence type="ECO:0000313" key="4">
    <source>
        <dbReference type="WBParaSite" id="HPBE_0002544201-mRNA-1"/>
    </source>
</evidence>
<accession>A0A3P8F1J6</accession>
<feature type="compositionally biased region" description="Acidic residues" evidence="1">
    <location>
        <begin position="70"/>
        <end position="82"/>
    </location>
</feature>
<dbReference type="WBParaSite" id="HPBE_0002544201-mRNA-1">
    <property type="protein sequence ID" value="HPBE_0002544201-mRNA-1"/>
    <property type="gene ID" value="HPBE_0002544201"/>
</dbReference>
<evidence type="ECO:0000313" key="2">
    <source>
        <dbReference type="EMBL" id="VDP51334.1"/>
    </source>
</evidence>
<protein>
    <submittedName>
        <fullName evidence="4">Polyprotein</fullName>
    </submittedName>
</protein>
<proteinExistence type="predicted"/>
<keyword evidence="3" id="KW-1185">Reference proteome</keyword>
<evidence type="ECO:0000313" key="3">
    <source>
        <dbReference type="Proteomes" id="UP000050761"/>
    </source>
</evidence>
<reference evidence="2 3" key="1">
    <citation type="submission" date="2018-11" db="EMBL/GenBank/DDBJ databases">
        <authorList>
            <consortium name="Pathogen Informatics"/>
        </authorList>
    </citation>
    <scope>NUCLEOTIDE SEQUENCE [LARGE SCALE GENOMIC DNA]</scope>
</reference>
<feature type="region of interest" description="Disordered" evidence="1">
    <location>
        <begin position="69"/>
        <end position="88"/>
    </location>
</feature>
<reference evidence="4" key="2">
    <citation type="submission" date="2019-09" db="UniProtKB">
        <authorList>
            <consortium name="WormBaseParasite"/>
        </authorList>
    </citation>
    <scope>IDENTIFICATION</scope>
</reference>
<feature type="region of interest" description="Disordered" evidence="1">
    <location>
        <begin position="103"/>
        <end position="128"/>
    </location>
</feature>
<name>A0A183GRX2_HELPZ</name>
<dbReference type="EMBL" id="UZAH01037919">
    <property type="protein sequence ID" value="VDP51334.1"/>
    <property type="molecule type" value="Genomic_DNA"/>
</dbReference>
<accession>A0A183GRX2</accession>